<dbReference type="RefSeq" id="WP_146445468.1">
    <property type="nucleotide sequence ID" value="NZ_SJPR01000003.1"/>
</dbReference>
<comment type="similarity">
    <text evidence="6">Belongs to the peptidase M3B family.</text>
</comment>
<dbReference type="GO" id="GO:0006508">
    <property type="term" value="P:proteolysis"/>
    <property type="evidence" value="ECO:0007669"/>
    <property type="project" value="UniProtKB-KW"/>
</dbReference>
<dbReference type="Proteomes" id="UP000317421">
    <property type="component" value="Unassembled WGS sequence"/>
</dbReference>
<feature type="domain" description="Peptidase M3A/M3B catalytic" evidence="7">
    <location>
        <begin position="202"/>
        <end position="583"/>
    </location>
</feature>
<dbReference type="Pfam" id="PF08439">
    <property type="entry name" value="Peptidase_M3_N"/>
    <property type="match status" value="1"/>
</dbReference>
<dbReference type="AlphaFoldDB" id="A0A5C6AC24"/>
<keyword evidence="3 6" id="KW-0378">Hydrolase</keyword>
<sequence>MKKLPTRDKVKVADTWDLSSLFNSDAEWESAFATWEKKIPKYAAFKGKLADAAELAKCLTFDSKFDRESERLGYYAMLKTTEDQANSAYQAMVGRLQNAASRAAQAASFIRPEVLSLSEAKLKKLLSAKELKPFWLKLERMARYKPHTLSDGEERLLAMQSEMAGSAGQIFRQLTDADLKFGEVENEKGKPVELNQSSFSVFLHSPERKVRKAAFHQFYDEFADHENALAASLKGSILTDVYYAQARNFASAREASLFSDNVPTSVYDNLVGAVRSKLPAVHKYLELRRRKMKLKDLHQYDTYVPILSELDKRHTWDQAVKAVIASLAPLGDEYCATLQEGLTTARWSDRYPNKGKNSGAFSAGSYDGAPYILMNYQPDVLDHVFTLAHEAGHSMHSWYSSKTQPFDYYNYTIFVAEVASTFNEQLLSRYLMERAGTDQERAYLLNREIDAIRGTIVRQTMFAEFEHLTHAMAEAGEPLTLESFRKTYRELLDAYFGDKFVVDECLELECLRIPHFYNAFYVYKYATGLSAAIALSQRVLSGGKVELDAYLGFLKGGCSKHPLDLLRDAGVDMESPAPVATALDYFEGLVDELDGLL</sequence>
<evidence type="ECO:0000256" key="5">
    <source>
        <dbReference type="ARBA" id="ARBA00023049"/>
    </source>
</evidence>
<dbReference type="GO" id="GO:0006518">
    <property type="term" value="P:peptide metabolic process"/>
    <property type="evidence" value="ECO:0007669"/>
    <property type="project" value="TreeGrafter"/>
</dbReference>
<evidence type="ECO:0000259" key="8">
    <source>
        <dbReference type="Pfam" id="PF08439"/>
    </source>
</evidence>
<keyword evidence="2 6" id="KW-0479">Metal-binding</keyword>
<dbReference type="InterPro" id="IPR001567">
    <property type="entry name" value="Pept_M3A_M3B_dom"/>
</dbReference>
<evidence type="ECO:0000256" key="4">
    <source>
        <dbReference type="ARBA" id="ARBA00022833"/>
    </source>
</evidence>
<dbReference type="CDD" id="cd09608">
    <property type="entry name" value="M3B_PepF"/>
    <property type="match status" value="1"/>
</dbReference>
<gene>
    <name evidence="9" type="primary">pepF1</name>
    <name evidence="9" type="ORF">Pla108_27470</name>
</gene>
<evidence type="ECO:0000256" key="3">
    <source>
        <dbReference type="ARBA" id="ARBA00022801"/>
    </source>
</evidence>
<dbReference type="GO" id="GO:0004222">
    <property type="term" value="F:metalloendopeptidase activity"/>
    <property type="evidence" value="ECO:0007669"/>
    <property type="project" value="UniProtKB-UniRule"/>
</dbReference>
<comment type="caution">
    <text evidence="9">The sequence shown here is derived from an EMBL/GenBank/DDBJ whole genome shotgun (WGS) entry which is preliminary data.</text>
</comment>
<dbReference type="InterPro" id="IPR045090">
    <property type="entry name" value="Pept_M3A_M3B"/>
</dbReference>
<dbReference type="PANTHER" id="PTHR11804">
    <property type="entry name" value="PROTEASE M3 THIMET OLIGOPEPTIDASE-RELATED"/>
    <property type="match status" value="1"/>
</dbReference>
<dbReference type="SUPFAM" id="SSF55486">
    <property type="entry name" value="Metalloproteases ('zincins'), catalytic domain"/>
    <property type="match status" value="1"/>
</dbReference>
<keyword evidence="1 6" id="KW-0645">Protease</keyword>
<dbReference type="InterPro" id="IPR013647">
    <property type="entry name" value="OligopepF_N_dom"/>
</dbReference>
<dbReference type="Gene3D" id="1.10.1370.20">
    <property type="entry name" value="Oligoendopeptidase f, C-terminal domain"/>
    <property type="match status" value="1"/>
</dbReference>
<evidence type="ECO:0000256" key="2">
    <source>
        <dbReference type="ARBA" id="ARBA00022723"/>
    </source>
</evidence>
<dbReference type="GO" id="GO:0046872">
    <property type="term" value="F:metal ion binding"/>
    <property type="evidence" value="ECO:0007669"/>
    <property type="project" value="UniProtKB-UniRule"/>
</dbReference>
<feature type="domain" description="Oligopeptidase F N-terminal" evidence="8">
    <location>
        <begin position="113"/>
        <end position="181"/>
    </location>
</feature>
<evidence type="ECO:0000256" key="6">
    <source>
        <dbReference type="RuleBase" id="RU368091"/>
    </source>
</evidence>
<evidence type="ECO:0000256" key="1">
    <source>
        <dbReference type="ARBA" id="ARBA00022670"/>
    </source>
</evidence>
<protein>
    <recommendedName>
        <fullName evidence="6">Oligopeptidase F</fullName>
        <ecNumber evidence="6">3.4.24.-</ecNumber>
    </recommendedName>
</protein>
<keyword evidence="5 6" id="KW-0482">Metalloprotease</keyword>
<organism evidence="9 10">
    <name type="scientific">Botrimarina colliarenosi</name>
    <dbReference type="NCBI Taxonomy" id="2528001"/>
    <lineage>
        <taxon>Bacteria</taxon>
        <taxon>Pseudomonadati</taxon>
        <taxon>Planctomycetota</taxon>
        <taxon>Planctomycetia</taxon>
        <taxon>Pirellulales</taxon>
        <taxon>Lacipirellulaceae</taxon>
        <taxon>Botrimarina</taxon>
    </lineage>
</organism>
<dbReference type="Gene3D" id="1.10.287.830">
    <property type="entry name" value="putative peptidase helix hairpin domain like"/>
    <property type="match status" value="1"/>
</dbReference>
<reference evidence="9 10" key="1">
    <citation type="submission" date="2019-02" db="EMBL/GenBank/DDBJ databases">
        <title>Deep-cultivation of Planctomycetes and their phenomic and genomic characterization uncovers novel biology.</title>
        <authorList>
            <person name="Wiegand S."/>
            <person name="Jogler M."/>
            <person name="Boedeker C."/>
            <person name="Pinto D."/>
            <person name="Vollmers J."/>
            <person name="Rivas-Marin E."/>
            <person name="Kohn T."/>
            <person name="Peeters S.H."/>
            <person name="Heuer A."/>
            <person name="Rast P."/>
            <person name="Oberbeckmann S."/>
            <person name="Bunk B."/>
            <person name="Jeske O."/>
            <person name="Meyerdierks A."/>
            <person name="Storesund J.E."/>
            <person name="Kallscheuer N."/>
            <person name="Luecker S."/>
            <person name="Lage O.M."/>
            <person name="Pohl T."/>
            <person name="Merkel B.J."/>
            <person name="Hornburger P."/>
            <person name="Mueller R.-W."/>
            <person name="Bruemmer F."/>
            <person name="Labrenz M."/>
            <person name="Spormann A.M."/>
            <person name="Op Den Camp H."/>
            <person name="Overmann J."/>
            <person name="Amann R."/>
            <person name="Jetten M.S.M."/>
            <person name="Mascher T."/>
            <person name="Medema M.H."/>
            <person name="Devos D.P."/>
            <person name="Kaster A.-K."/>
            <person name="Ovreas L."/>
            <person name="Rohde M."/>
            <person name="Galperin M.Y."/>
            <person name="Jogler C."/>
        </authorList>
    </citation>
    <scope>NUCLEOTIDE SEQUENCE [LARGE SCALE GENOMIC DNA]</scope>
    <source>
        <strain evidence="9 10">Pla108</strain>
    </source>
</reference>
<name>A0A5C6AC24_9BACT</name>
<dbReference type="PANTHER" id="PTHR11804:SF84">
    <property type="entry name" value="SACCHAROLYSIN"/>
    <property type="match status" value="1"/>
</dbReference>
<dbReference type="NCBIfam" id="TIGR00181">
    <property type="entry name" value="pepF"/>
    <property type="match status" value="1"/>
</dbReference>
<evidence type="ECO:0000259" key="7">
    <source>
        <dbReference type="Pfam" id="PF01432"/>
    </source>
</evidence>
<evidence type="ECO:0000313" key="10">
    <source>
        <dbReference type="Proteomes" id="UP000317421"/>
    </source>
</evidence>
<dbReference type="InterPro" id="IPR004438">
    <property type="entry name" value="Peptidase_M3B"/>
</dbReference>
<keyword evidence="10" id="KW-1185">Reference proteome</keyword>
<proteinExistence type="inferred from homology"/>
<dbReference type="InterPro" id="IPR042088">
    <property type="entry name" value="OligoPept_F_C"/>
</dbReference>
<comment type="cofactor">
    <cofactor evidence="6">
        <name>Zn(2+)</name>
        <dbReference type="ChEBI" id="CHEBI:29105"/>
    </cofactor>
    <text evidence="6">Binds 1 zinc ion.</text>
</comment>
<dbReference type="EC" id="3.4.24.-" evidence="6"/>
<keyword evidence="4 6" id="KW-0862">Zinc</keyword>
<dbReference type="Pfam" id="PF01432">
    <property type="entry name" value="Peptidase_M3"/>
    <property type="match status" value="1"/>
</dbReference>
<evidence type="ECO:0000313" key="9">
    <source>
        <dbReference type="EMBL" id="TWT96970.1"/>
    </source>
</evidence>
<dbReference type="OrthoDB" id="9766487at2"/>
<comment type="function">
    <text evidence="6">Has oligopeptidase activity and degrades a variety of small bioactive peptides.</text>
</comment>
<dbReference type="EMBL" id="SJPR01000003">
    <property type="protein sequence ID" value="TWT96970.1"/>
    <property type="molecule type" value="Genomic_DNA"/>
</dbReference>
<dbReference type="Gene3D" id="1.20.140.70">
    <property type="entry name" value="Oligopeptidase f, N-terminal domain"/>
    <property type="match status" value="1"/>
</dbReference>
<accession>A0A5C6AC24</accession>